<feature type="non-terminal residue" evidence="1">
    <location>
        <position position="1"/>
    </location>
</feature>
<comment type="caution">
    <text evidence="1">The sequence shown here is derived from an EMBL/GenBank/DDBJ whole genome shotgun (WGS) entry which is preliminary data.</text>
</comment>
<evidence type="ECO:0000313" key="2">
    <source>
        <dbReference type="Proteomes" id="UP000663823"/>
    </source>
</evidence>
<proteinExistence type="predicted"/>
<dbReference type="EMBL" id="CAJOAX010054152">
    <property type="protein sequence ID" value="CAF4323149.1"/>
    <property type="molecule type" value="Genomic_DNA"/>
</dbReference>
<accession>A0A820JKE0</accession>
<reference evidence="1" key="1">
    <citation type="submission" date="2021-02" db="EMBL/GenBank/DDBJ databases">
        <authorList>
            <person name="Nowell W R."/>
        </authorList>
    </citation>
    <scope>NUCLEOTIDE SEQUENCE</scope>
</reference>
<protein>
    <submittedName>
        <fullName evidence="1">Uncharacterized protein</fullName>
    </submittedName>
</protein>
<sequence length="42" mass="4990">FRRPLITYLKGIIEEKQLWEICVKRTDDAFGFATETQQQDSN</sequence>
<evidence type="ECO:0000313" key="1">
    <source>
        <dbReference type="EMBL" id="CAF4323149.1"/>
    </source>
</evidence>
<organism evidence="1 2">
    <name type="scientific">Rotaria sordida</name>
    <dbReference type="NCBI Taxonomy" id="392033"/>
    <lineage>
        <taxon>Eukaryota</taxon>
        <taxon>Metazoa</taxon>
        <taxon>Spiralia</taxon>
        <taxon>Gnathifera</taxon>
        <taxon>Rotifera</taxon>
        <taxon>Eurotatoria</taxon>
        <taxon>Bdelloidea</taxon>
        <taxon>Philodinida</taxon>
        <taxon>Philodinidae</taxon>
        <taxon>Rotaria</taxon>
    </lineage>
</organism>
<dbReference type="AlphaFoldDB" id="A0A820JKE0"/>
<dbReference type="Proteomes" id="UP000663823">
    <property type="component" value="Unassembled WGS sequence"/>
</dbReference>
<gene>
    <name evidence="1" type="ORF">OTI717_LOCUS42721</name>
</gene>
<name>A0A820JKE0_9BILA</name>